<evidence type="ECO:0000313" key="1">
    <source>
        <dbReference type="EMBL" id="GHB51770.1"/>
    </source>
</evidence>
<evidence type="ECO:0000313" key="2">
    <source>
        <dbReference type="Proteomes" id="UP000598271"/>
    </source>
</evidence>
<accession>A0A8J3D4I6</accession>
<evidence type="ECO:0008006" key="3">
    <source>
        <dbReference type="Google" id="ProtNLM"/>
    </source>
</evidence>
<dbReference type="Proteomes" id="UP000598271">
    <property type="component" value="Unassembled WGS sequence"/>
</dbReference>
<sequence>MAAIALFDATQKTIQIQARLIFYGSEATPEAGRAIVEEINRMYNEPKAEVTLAGKSYRVFFVIEYALLTTEEATQLIAQNDNFQNNFIRLEKENIVTRSFMGFGLGDNVGHWIVSDQLGQSTTAAHEFGHGMGLDHPTRLDYRGSGSPPPIMAPRGTLVDAQYQWEPSAKAGEVGGTMKPIHRRVTVEEIQQIVENITIRPDKTGYLGRLSNITFDEVGRHSTSMG</sequence>
<comment type="caution">
    <text evidence="1">The sequence shown here is derived from an EMBL/GenBank/DDBJ whole genome shotgun (WGS) entry which is preliminary data.</text>
</comment>
<dbReference type="EMBL" id="BMXF01000001">
    <property type="protein sequence ID" value="GHB51770.1"/>
    <property type="molecule type" value="Genomic_DNA"/>
</dbReference>
<keyword evidence="2" id="KW-1185">Reference proteome</keyword>
<dbReference type="AlphaFoldDB" id="A0A8J3D4I6"/>
<dbReference type="RefSeq" id="WP_189562237.1">
    <property type="nucleotide sequence ID" value="NZ_BMXF01000001.1"/>
</dbReference>
<organism evidence="1 2">
    <name type="scientific">Persicitalea jodogahamensis</name>
    <dbReference type="NCBI Taxonomy" id="402147"/>
    <lineage>
        <taxon>Bacteria</taxon>
        <taxon>Pseudomonadati</taxon>
        <taxon>Bacteroidota</taxon>
        <taxon>Cytophagia</taxon>
        <taxon>Cytophagales</taxon>
        <taxon>Spirosomataceae</taxon>
        <taxon>Persicitalea</taxon>
    </lineage>
</organism>
<proteinExistence type="predicted"/>
<protein>
    <recommendedName>
        <fullName evidence="3">Peptidase M10</fullName>
    </recommendedName>
</protein>
<name>A0A8J3D4I6_9BACT</name>
<gene>
    <name evidence="1" type="ORF">GCM10007390_00410</name>
</gene>
<reference evidence="1 2" key="1">
    <citation type="journal article" date="2014" name="Int. J. Syst. Evol. Microbiol.">
        <title>Complete genome sequence of Corynebacterium casei LMG S-19264T (=DSM 44701T), isolated from a smear-ripened cheese.</title>
        <authorList>
            <consortium name="US DOE Joint Genome Institute (JGI-PGF)"/>
            <person name="Walter F."/>
            <person name="Albersmeier A."/>
            <person name="Kalinowski J."/>
            <person name="Ruckert C."/>
        </authorList>
    </citation>
    <scope>NUCLEOTIDE SEQUENCE [LARGE SCALE GENOMIC DNA]</scope>
    <source>
        <strain evidence="1 2">KCTC 12866</strain>
    </source>
</reference>
<dbReference type="SUPFAM" id="SSF55486">
    <property type="entry name" value="Metalloproteases ('zincins'), catalytic domain"/>
    <property type="match status" value="1"/>
</dbReference>